<evidence type="ECO:0000313" key="2">
    <source>
        <dbReference type="Proteomes" id="UP000821865"/>
    </source>
</evidence>
<sequence length="117" mass="12900">MMPVVRNDYDIYNRSRRTSPEHSNSGSLMGSTSLSTSPNVRGSSEDVCKMYRSHEHLDCAPSTQAKVWIAVVNQEVPPSASGYPEACRASQQPRPRGDGGVAFHFWMCHKRTGQGTS</sequence>
<protein>
    <submittedName>
        <fullName evidence="1">Uncharacterized protein</fullName>
    </submittedName>
</protein>
<keyword evidence="2" id="KW-1185">Reference proteome</keyword>
<organism evidence="1 2">
    <name type="scientific">Dermacentor silvarum</name>
    <name type="common">Tick</name>
    <dbReference type="NCBI Taxonomy" id="543639"/>
    <lineage>
        <taxon>Eukaryota</taxon>
        <taxon>Metazoa</taxon>
        <taxon>Ecdysozoa</taxon>
        <taxon>Arthropoda</taxon>
        <taxon>Chelicerata</taxon>
        <taxon>Arachnida</taxon>
        <taxon>Acari</taxon>
        <taxon>Parasitiformes</taxon>
        <taxon>Ixodida</taxon>
        <taxon>Ixodoidea</taxon>
        <taxon>Ixodidae</taxon>
        <taxon>Rhipicephalinae</taxon>
        <taxon>Dermacentor</taxon>
    </lineage>
</organism>
<dbReference type="EMBL" id="CM023475">
    <property type="protein sequence ID" value="KAH7945842.1"/>
    <property type="molecule type" value="Genomic_DNA"/>
</dbReference>
<accession>A0ACB8CLW6</accession>
<reference evidence="1" key="1">
    <citation type="submission" date="2020-05" db="EMBL/GenBank/DDBJ databases">
        <title>Large-scale comparative analyses of tick genomes elucidate their genetic diversity and vector capacities.</title>
        <authorList>
            <person name="Jia N."/>
            <person name="Wang J."/>
            <person name="Shi W."/>
            <person name="Du L."/>
            <person name="Sun Y."/>
            <person name="Zhan W."/>
            <person name="Jiang J."/>
            <person name="Wang Q."/>
            <person name="Zhang B."/>
            <person name="Ji P."/>
            <person name="Sakyi L.B."/>
            <person name="Cui X."/>
            <person name="Yuan T."/>
            <person name="Jiang B."/>
            <person name="Yang W."/>
            <person name="Lam T.T.-Y."/>
            <person name="Chang Q."/>
            <person name="Ding S."/>
            <person name="Wang X."/>
            <person name="Zhu J."/>
            <person name="Ruan X."/>
            <person name="Zhao L."/>
            <person name="Wei J."/>
            <person name="Que T."/>
            <person name="Du C."/>
            <person name="Cheng J."/>
            <person name="Dai P."/>
            <person name="Han X."/>
            <person name="Huang E."/>
            <person name="Gao Y."/>
            <person name="Liu J."/>
            <person name="Shao H."/>
            <person name="Ye R."/>
            <person name="Li L."/>
            <person name="Wei W."/>
            <person name="Wang X."/>
            <person name="Wang C."/>
            <person name="Yang T."/>
            <person name="Huo Q."/>
            <person name="Li W."/>
            <person name="Guo W."/>
            <person name="Chen H."/>
            <person name="Zhou L."/>
            <person name="Ni X."/>
            <person name="Tian J."/>
            <person name="Zhou Y."/>
            <person name="Sheng Y."/>
            <person name="Liu T."/>
            <person name="Pan Y."/>
            <person name="Xia L."/>
            <person name="Li J."/>
            <person name="Zhao F."/>
            <person name="Cao W."/>
        </authorList>
    </citation>
    <scope>NUCLEOTIDE SEQUENCE</scope>
    <source>
        <strain evidence="1">Dsil-2018</strain>
    </source>
</reference>
<proteinExistence type="predicted"/>
<gene>
    <name evidence="1" type="ORF">HPB49_016312</name>
</gene>
<name>A0ACB8CLW6_DERSI</name>
<evidence type="ECO:0000313" key="1">
    <source>
        <dbReference type="EMBL" id="KAH7945842.1"/>
    </source>
</evidence>
<dbReference type="Proteomes" id="UP000821865">
    <property type="component" value="Chromosome 6"/>
</dbReference>
<comment type="caution">
    <text evidence="1">The sequence shown here is derived from an EMBL/GenBank/DDBJ whole genome shotgun (WGS) entry which is preliminary data.</text>
</comment>